<dbReference type="InterPro" id="IPR023174">
    <property type="entry name" value="PDEase_CS"/>
</dbReference>
<comment type="cofactor">
    <cofactor evidence="6">
        <name>a divalent metal cation</name>
        <dbReference type="ChEBI" id="CHEBI:60240"/>
    </cofactor>
    <text evidence="6">Binds 2 divalent metal cations per subunit. Site 1 may preferentially bind zinc ions, while site 2 has a preference for magnesium and/or manganese ions.</text>
</comment>
<dbReference type="InterPro" id="IPR023088">
    <property type="entry name" value="PDEase"/>
</dbReference>
<evidence type="ECO:0000256" key="2">
    <source>
        <dbReference type="ARBA" id="ARBA00022801"/>
    </source>
</evidence>
<feature type="compositionally biased region" description="Basic and acidic residues" evidence="7">
    <location>
        <begin position="793"/>
        <end position="802"/>
    </location>
</feature>
<dbReference type="PROSITE" id="PS00126">
    <property type="entry name" value="PDEASE_I_1"/>
    <property type="match status" value="1"/>
</dbReference>
<evidence type="ECO:0000256" key="6">
    <source>
        <dbReference type="RuleBase" id="RU363067"/>
    </source>
</evidence>
<evidence type="ECO:0000313" key="10">
    <source>
        <dbReference type="Proteomes" id="UP000091956"/>
    </source>
</evidence>
<dbReference type="Proteomes" id="UP000091956">
    <property type="component" value="Unassembled WGS sequence"/>
</dbReference>
<reference evidence="10" key="2">
    <citation type="journal article" date="2018" name="Nat. Commun.">
        <title>Extreme sensitivity to ultraviolet light in the fungal pathogen causing white-nose syndrome of bats.</title>
        <authorList>
            <person name="Palmer J.M."/>
            <person name="Drees K.P."/>
            <person name="Foster J.T."/>
            <person name="Lindner D.L."/>
        </authorList>
    </citation>
    <scope>NUCLEOTIDE SEQUENCE [LARGE SCALE GENOMIC DNA]</scope>
    <source>
        <strain evidence="10">UAMH 10579</strain>
    </source>
</reference>
<dbReference type="Pfam" id="PF00233">
    <property type="entry name" value="PDEase_I"/>
    <property type="match status" value="1"/>
</dbReference>
<feature type="active site" description="Proton donor" evidence="3">
    <location>
        <position position="365"/>
    </location>
</feature>
<dbReference type="EMBL" id="KV460207">
    <property type="protein sequence ID" value="OBU00955.1"/>
    <property type="molecule type" value="Genomic_DNA"/>
</dbReference>
<evidence type="ECO:0000313" key="9">
    <source>
        <dbReference type="EMBL" id="OBU00955.1"/>
    </source>
</evidence>
<feature type="binding site" evidence="5">
    <location>
        <position position="424"/>
    </location>
    <ligand>
        <name>Zn(2+)</name>
        <dbReference type="ChEBI" id="CHEBI:29105"/>
        <label>1</label>
    </ligand>
</feature>
<sequence length="940" mass="102862">MAPLDAACNVVYMDRSARRERMVRRGEAIAEEARTGDDEEANEGARRLQVNVQTLLETFSTVYVCPTGLSCLARIARLNNVPTAGLVPTVVLIDIPEDDDENELRMSLPQHDAGILPEADGPPNIYGSQLLRQIVADVTEIGVASMVLPVALIRRRIEAPTSTPRPITPIRTIENTQASHPQPLSEDVALMELQRDQVSYMKYIDLGAVDVLENPIRRETLPSLAIHIYRVHKEFLQRGEHLTAPTQKHQSPWPGVATPEPFAYMREVMVCDLAGQICGTIVDHPIDPVKIEISNSRKQAIVKAISEWGFSAHDLTEDELLLATVTMLEHALSIDGMEELRLPKDKLLRFVIASRNGYNDFVPYHNFKHVVDVLQAVFHFLVRIGTLPPFPQGTRVETEPTTRLVGMLRPFEALTLLIAAIGHDIGHPGVNNMFLTRINSPLARLYNDKSILESYHAAFYCNMLSKLWPAVVENEEMRELLTSCILSTDMGIHKEYMEKLTFLKKTMDELPDNKEVGEMELKTYREIACNMLIKCADISNVARPYACAAVWTDILTSEFSRQSDMETHLNIPSALFSPPARDMVALAKSQTGFMSFFALPLFRGVEELMPTLDFCALEIDRNFAHWTAKSEAARHELARASLGARDRQSGNDRPDSRSPPAAESSAAGEARRPRRWGGLRGGSGAALGDLSTGSSASTDPSDVDGIDMPPPLSRGQQPQSNNSRPNSRPVTWDEASASSRPATSSSAPRATALGMPDAAGGQVMTHRRSETTDGSAASVPDSGGWEGSARTADSGKSEEKAECMSTARTSVESSSGMRGVNGVVNGGGAKRKSLVGSVSTPDLRSDSKGRMRRGDEAGRRERDQQQRRKGEKSGGDNNNGVFASMRELTRRPSLGKFKFWKKREAGGGGGFGGGGMHQVQPPPMPNVMGRRGREGGVSVG</sequence>
<protein>
    <recommendedName>
        <fullName evidence="6">Phosphodiesterase</fullName>
        <ecNumber evidence="6">3.1.4.-</ecNumber>
    </recommendedName>
</protein>
<evidence type="ECO:0000256" key="3">
    <source>
        <dbReference type="PIRSR" id="PIRSR623088-1"/>
    </source>
</evidence>
<feature type="binding site" evidence="5">
    <location>
        <position position="423"/>
    </location>
    <ligand>
        <name>Zn(2+)</name>
        <dbReference type="ChEBI" id="CHEBI:29105"/>
        <label>1</label>
    </ligand>
</feature>
<dbReference type="SUPFAM" id="SSF109604">
    <property type="entry name" value="HD-domain/PDEase-like"/>
    <property type="match status" value="1"/>
</dbReference>
<name>A0A2P2SVS8_9PEZI</name>
<feature type="binding site" evidence="4">
    <location>
        <position position="424"/>
    </location>
    <ligand>
        <name>AMP</name>
        <dbReference type="ChEBI" id="CHEBI:456215"/>
    </ligand>
</feature>
<feature type="binding site" evidence="5">
    <location>
        <position position="369"/>
    </location>
    <ligand>
        <name>Zn(2+)</name>
        <dbReference type="ChEBI" id="CHEBI:29105"/>
        <label>1</label>
    </ligand>
</feature>
<feature type="compositionally biased region" description="Polar residues" evidence="7">
    <location>
        <begin position="714"/>
        <end position="729"/>
    </location>
</feature>
<feature type="compositionally biased region" description="Low complexity" evidence="7">
    <location>
        <begin position="686"/>
        <end position="697"/>
    </location>
</feature>
<dbReference type="EC" id="3.1.4.-" evidence="6"/>
<feature type="compositionally biased region" description="Basic and acidic residues" evidence="7">
    <location>
        <begin position="843"/>
        <end position="874"/>
    </location>
</feature>
<dbReference type="GO" id="GO:0007165">
    <property type="term" value="P:signal transduction"/>
    <property type="evidence" value="ECO:0007669"/>
    <property type="project" value="InterPro"/>
</dbReference>
<feature type="region of interest" description="Disordered" evidence="7">
    <location>
        <begin position="640"/>
        <end position="940"/>
    </location>
</feature>
<dbReference type="SMART" id="SM00471">
    <property type="entry name" value="HDc"/>
    <property type="match status" value="1"/>
</dbReference>
<keyword evidence="2 6" id="KW-0378">Hydrolase</keyword>
<evidence type="ECO:0000256" key="1">
    <source>
        <dbReference type="ARBA" id="ARBA00022723"/>
    </source>
</evidence>
<feature type="binding site" evidence="4">
    <location>
        <position position="590"/>
    </location>
    <ligand>
        <name>AMP</name>
        <dbReference type="ChEBI" id="CHEBI:456215"/>
    </ligand>
</feature>
<dbReference type="GO" id="GO:0046872">
    <property type="term" value="F:metal ion binding"/>
    <property type="evidence" value="ECO:0007669"/>
    <property type="project" value="UniProtKB-KW"/>
</dbReference>
<dbReference type="Gene3D" id="1.10.1300.10">
    <property type="entry name" value="3'5'-cyclic nucleotide phosphodiesterase, catalytic domain"/>
    <property type="match status" value="1"/>
</dbReference>
<reference evidence="9 10" key="1">
    <citation type="submission" date="2016-03" db="EMBL/GenBank/DDBJ databases">
        <title>Comparative genomics of Pseudogymnoascus destructans, the fungus causing white-nose syndrome of bats.</title>
        <authorList>
            <person name="Palmer J.M."/>
            <person name="Drees K.P."/>
            <person name="Foster J.T."/>
            <person name="Lindner D.L."/>
        </authorList>
    </citation>
    <scope>NUCLEOTIDE SEQUENCE [LARGE SCALE GENOMIC DNA]</scope>
    <source>
        <strain evidence="9 10">UAMH 10579</strain>
    </source>
</reference>
<keyword evidence="10" id="KW-1185">Reference proteome</keyword>
<dbReference type="OrthoDB" id="546632at2759"/>
<dbReference type="STRING" id="342668.A0A2P2SVS8"/>
<organism evidence="9 10">
    <name type="scientific">Pseudogymnoascus verrucosus</name>
    <dbReference type="NCBI Taxonomy" id="342668"/>
    <lineage>
        <taxon>Eukaryota</taxon>
        <taxon>Fungi</taxon>
        <taxon>Dikarya</taxon>
        <taxon>Ascomycota</taxon>
        <taxon>Pezizomycotina</taxon>
        <taxon>Leotiomycetes</taxon>
        <taxon>Thelebolales</taxon>
        <taxon>Thelebolaceae</taxon>
        <taxon>Pseudogymnoascus</taxon>
    </lineage>
</organism>
<evidence type="ECO:0000259" key="8">
    <source>
        <dbReference type="PROSITE" id="PS51845"/>
    </source>
</evidence>
<evidence type="ECO:0000256" key="5">
    <source>
        <dbReference type="PIRSR" id="PIRSR623088-3"/>
    </source>
</evidence>
<feature type="compositionally biased region" description="Gly residues" evidence="7">
    <location>
        <begin position="906"/>
        <end position="916"/>
    </location>
</feature>
<feature type="domain" description="PDEase" evidence="8">
    <location>
        <begin position="289"/>
        <end position="633"/>
    </location>
</feature>
<accession>A0A2P2SVS8</accession>
<feature type="compositionally biased region" description="Low complexity" evidence="7">
    <location>
        <begin position="658"/>
        <end position="668"/>
    </location>
</feature>
<proteinExistence type="inferred from homology"/>
<dbReference type="AlphaFoldDB" id="A0A2P2SVS8"/>
<dbReference type="RefSeq" id="XP_018134687.1">
    <property type="nucleotide sequence ID" value="XM_018270300.2"/>
</dbReference>
<feature type="binding site" evidence="4">
    <location>
        <position position="537"/>
    </location>
    <ligand>
        <name>AMP</name>
        <dbReference type="ChEBI" id="CHEBI:456215"/>
    </ligand>
</feature>
<dbReference type="GeneID" id="28834158"/>
<feature type="binding site" evidence="5">
    <location>
        <position position="537"/>
    </location>
    <ligand>
        <name>Zn(2+)</name>
        <dbReference type="ChEBI" id="CHEBI:29105"/>
        <label>1</label>
    </ligand>
</feature>
<gene>
    <name evidence="9" type="primary">PDE2</name>
    <name evidence="9" type="ORF">VE01_00772</name>
</gene>
<dbReference type="PRINTS" id="PR00387">
    <property type="entry name" value="PDIESTERASE1"/>
</dbReference>
<dbReference type="InterPro" id="IPR003607">
    <property type="entry name" value="HD/PDEase_dom"/>
</dbReference>
<dbReference type="InterPro" id="IPR036971">
    <property type="entry name" value="PDEase_catalytic_dom_sf"/>
</dbReference>
<dbReference type="InterPro" id="IPR002073">
    <property type="entry name" value="PDEase_catalytic_dom"/>
</dbReference>
<evidence type="ECO:0000256" key="4">
    <source>
        <dbReference type="PIRSR" id="PIRSR623088-2"/>
    </source>
</evidence>
<feature type="compositionally biased region" description="Low complexity" evidence="7">
    <location>
        <begin position="735"/>
        <end position="752"/>
    </location>
</feature>
<keyword evidence="1 5" id="KW-0479">Metal-binding</keyword>
<dbReference type="PANTHER" id="PTHR11347">
    <property type="entry name" value="CYCLIC NUCLEOTIDE PHOSPHODIESTERASE"/>
    <property type="match status" value="1"/>
</dbReference>
<feature type="compositionally biased region" description="Basic and acidic residues" evidence="7">
    <location>
        <begin position="640"/>
        <end position="656"/>
    </location>
</feature>
<feature type="compositionally biased region" description="Polar residues" evidence="7">
    <location>
        <begin position="806"/>
        <end position="816"/>
    </location>
</feature>
<dbReference type="GO" id="GO:0004114">
    <property type="term" value="F:3',5'-cyclic-nucleotide phosphodiesterase activity"/>
    <property type="evidence" value="ECO:0007669"/>
    <property type="project" value="InterPro"/>
</dbReference>
<feature type="binding site" evidence="5">
    <location>
        <position position="424"/>
    </location>
    <ligand>
        <name>Zn(2+)</name>
        <dbReference type="ChEBI" id="CHEBI:29105"/>
        <label>2</label>
    </ligand>
</feature>
<evidence type="ECO:0000256" key="7">
    <source>
        <dbReference type="SAM" id="MobiDB-lite"/>
    </source>
</evidence>
<feature type="binding site" evidence="4">
    <location>
        <begin position="365"/>
        <end position="369"/>
    </location>
    <ligand>
        <name>AMP</name>
        <dbReference type="ChEBI" id="CHEBI:456215"/>
    </ligand>
</feature>
<comment type="similarity">
    <text evidence="6">Belongs to the cyclic nucleotide phosphodiesterase family.</text>
</comment>
<dbReference type="PROSITE" id="PS51845">
    <property type="entry name" value="PDEASE_I_2"/>
    <property type="match status" value="1"/>
</dbReference>
<dbReference type="CDD" id="cd00077">
    <property type="entry name" value="HDc"/>
    <property type="match status" value="1"/>
</dbReference>